<dbReference type="Proteomes" id="UP000789405">
    <property type="component" value="Unassembled WGS sequence"/>
</dbReference>
<dbReference type="EMBL" id="CAJVPY010000104">
    <property type="protein sequence ID" value="CAG8450071.1"/>
    <property type="molecule type" value="Genomic_DNA"/>
</dbReference>
<evidence type="ECO:0000313" key="2">
    <source>
        <dbReference type="EMBL" id="CAG8450071.1"/>
    </source>
</evidence>
<keyword evidence="1" id="KW-0472">Membrane</keyword>
<keyword evidence="1" id="KW-1133">Transmembrane helix</keyword>
<name>A0A9N8VIY9_9GLOM</name>
<sequence length="102" mass="11700">MKKKAPVIYQYHQITETTQSKIINNEKIVLKKGEAFFEKEQTQEITETKQCDTQIKIPAAVGICSIEKAGQDKRIGEQFALLTYFNIIALCICPFQPNFIKM</sequence>
<organism evidence="2 3">
    <name type="scientific">Dentiscutata erythropus</name>
    <dbReference type="NCBI Taxonomy" id="1348616"/>
    <lineage>
        <taxon>Eukaryota</taxon>
        <taxon>Fungi</taxon>
        <taxon>Fungi incertae sedis</taxon>
        <taxon>Mucoromycota</taxon>
        <taxon>Glomeromycotina</taxon>
        <taxon>Glomeromycetes</taxon>
        <taxon>Diversisporales</taxon>
        <taxon>Gigasporaceae</taxon>
        <taxon>Dentiscutata</taxon>
    </lineage>
</organism>
<dbReference type="AlphaFoldDB" id="A0A9N8VIY9"/>
<comment type="caution">
    <text evidence="2">The sequence shown here is derived from an EMBL/GenBank/DDBJ whole genome shotgun (WGS) entry which is preliminary data.</text>
</comment>
<feature type="transmembrane region" description="Helical" evidence="1">
    <location>
        <begin position="79"/>
        <end position="100"/>
    </location>
</feature>
<accession>A0A9N8VIY9</accession>
<evidence type="ECO:0000256" key="1">
    <source>
        <dbReference type="SAM" id="Phobius"/>
    </source>
</evidence>
<evidence type="ECO:0000313" key="3">
    <source>
        <dbReference type="Proteomes" id="UP000789405"/>
    </source>
</evidence>
<dbReference type="OrthoDB" id="10543424at2759"/>
<gene>
    <name evidence="2" type="ORF">DERYTH_LOCUS462</name>
</gene>
<reference evidence="2" key="1">
    <citation type="submission" date="2021-06" db="EMBL/GenBank/DDBJ databases">
        <authorList>
            <person name="Kallberg Y."/>
            <person name="Tangrot J."/>
            <person name="Rosling A."/>
        </authorList>
    </citation>
    <scope>NUCLEOTIDE SEQUENCE</scope>
    <source>
        <strain evidence="2">MA453B</strain>
    </source>
</reference>
<proteinExistence type="predicted"/>
<keyword evidence="3" id="KW-1185">Reference proteome</keyword>
<keyword evidence="1" id="KW-0812">Transmembrane</keyword>
<protein>
    <submittedName>
        <fullName evidence="2">15657_t:CDS:1</fullName>
    </submittedName>
</protein>